<dbReference type="GO" id="GO:0009086">
    <property type="term" value="P:methionine biosynthetic process"/>
    <property type="evidence" value="ECO:0007669"/>
    <property type="project" value="TreeGrafter"/>
</dbReference>
<dbReference type="PROSITE" id="PS50902">
    <property type="entry name" value="FLAVODOXIN_LIKE"/>
    <property type="match status" value="1"/>
</dbReference>
<dbReference type="Proteomes" id="UP000271889">
    <property type="component" value="Unassembled WGS sequence"/>
</dbReference>
<dbReference type="SUPFAM" id="SSF52218">
    <property type="entry name" value="Flavoproteins"/>
    <property type="match status" value="1"/>
</dbReference>
<accession>A0A3P6RJD1</accession>
<keyword evidence="1" id="KW-0285">Flavoprotein</keyword>
<dbReference type="AlphaFoldDB" id="A0A3P6RJD1"/>
<dbReference type="InterPro" id="IPR001094">
    <property type="entry name" value="Flavdoxin-like"/>
</dbReference>
<protein>
    <recommendedName>
        <fullName evidence="2">Flavodoxin-like domain-containing protein</fullName>
    </recommendedName>
</protein>
<dbReference type="PANTHER" id="PTHR19384">
    <property type="entry name" value="NITRIC OXIDE SYNTHASE-RELATED"/>
    <property type="match status" value="1"/>
</dbReference>
<dbReference type="GO" id="GO:0030586">
    <property type="term" value="F:[methionine synthase] reductase (NADPH) activity"/>
    <property type="evidence" value="ECO:0007669"/>
    <property type="project" value="TreeGrafter"/>
</dbReference>
<dbReference type="Gene3D" id="3.40.50.360">
    <property type="match status" value="1"/>
</dbReference>
<dbReference type="GO" id="GO:0050667">
    <property type="term" value="P:homocysteine metabolic process"/>
    <property type="evidence" value="ECO:0007669"/>
    <property type="project" value="TreeGrafter"/>
</dbReference>
<dbReference type="Pfam" id="PF00258">
    <property type="entry name" value="Flavodoxin_1"/>
    <property type="match status" value="1"/>
</dbReference>
<organism evidence="3 4">
    <name type="scientific">Cylicostephanus goldi</name>
    <name type="common">Nematode worm</name>
    <dbReference type="NCBI Taxonomy" id="71465"/>
    <lineage>
        <taxon>Eukaryota</taxon>
        <taxon>Metazoa</taxon>
        <taxon>Ecdysozoa</taxon>
        <taxon>Nematoda</taxon>
        <taxon>Chromadorea</taxon>
        <taxon>Rhabditida</taxon>
        <taxon>Rhabditina</taxon>
        <taxon>Rhabditomorpha</taxon>
        <taxon>Strongyloidea</taxon>
        <taxon>Strongylidae</taxon>
        <taxon>Cylicostephanus</taxon>
    </lineage>
</organism>
<evidence type="ECO:0000256" key="1">
    <source>
        <dbReference type="ARBA" id="ARBA00022630"/>
    </source>
</evidence>
<keyword evidence="4" id="KW-1185">Reference proteome</keyword>
<evidence type="ECO:0000313" key="4">
    <source>
        <dbReference type="Proteomes" id="UP000271889"/>
    </source>
</evidence>
<gene>
    <name evidence="3" type="ORF">CGOC_LOCUS2840</name>
</gene>
<evidence type="ECO:0000259" key="2">
    <source>
        <dbReference type="PROSITE" id="PS50902"/>
    </source>
</evidence>
<dbReference type="OrthoDB" id="1856718at2759"/>
<feature type="domain" description="Flavodoxin-like" evidence="2">
    <location>
        <begin position="7"/>
        <end position="104"/>
    </location>
</feature>
<name>A0A3P6RJD1_CYLGO</name>
<evidence type="ECO:0000313" key="3">
    <source>
        <dbReference type="EMBL" id="VDK53955.1"/>
    </source>
</evidence>
<dbReference type="PRINTS" id="PR00369">
    <property type="entry name" value="FLAVODOXIN"/>
</dbReference>
<dbReference type="PANTHER" id="PTHR19384:SF84">
    <property type="entry name" value="METHIONINE SYNTHASE REDUCTASE"/>
    <property type="match status" value="1"/>
</dbReference>
<proteinExistence type="predicted"/>
<reference evidence="3 4" key="1">
    <citation type="submission" date="2018-11" db="EMBL/GenBank/DDBJ databases">
        <authorList>
            <consortium name="Pathogen Informatics"/>
        </authorList>
    </citation>
    <scope>NUCLEOTIDE SEQUENCE [LARGE SCALE GENOMIC DNA]</scope>
</reference>
<sequence>MGSDESFVILYGSHTGQAESIAKHIKESGELLGLRPRLYALDENERQYYIERESLAVVVVSSTGDGDAPENAARFVRRLSRKSLEKNFLENLDYALLGESVHSH</sequence>
<dbReference type="GO" id="GO:0005829">
    <property type="term" value="C:cytosol"/>
    <property type="evidence" value="ECO:0007669"/>
    <property type="project" value="TreeGrafter"/>
</dbReference>
<dbReference type="InterPro" id="IPR029039">
    <property type="entry name" value="Flavoprotein-like_sf"/>
</dbReference>
<dbReference type="GO" id="GO:0050660">
    <property type="term" value="F:flavin adenine dinucleotide binding"/>
    <property type="evidence" value="ECO:0007669"/>
    <property type="project" value="TreeGrafter"/>
</dbReference>
<dbReference type="EMBL" id="UYRV01006759">
    <property type="protein sequence ID" value="VDK53955.1"/>
    <property type="molecule type" value="Genomic_DNA"/>
</dbReference>
<dbReference type="InterPro" id="IPR008254">
    <property type="entry name" value="Flavodoxin/NO_synth"/>
</dbReference>
<dbReference type="GO" id="GO:0010181">
    <property type="term" value="F:FMN binding"/>
    <property type="evidence" value="ECO:0007669"/>
    <property type="project" value="InterPro"/>
</dbReference>